<name>A0A4Q2R9L6_9HYPH</name>
<organism evidence="1 2">
    <name type="scientific">Lichenibacterium ramalinae</name>
    <dbReference type="NCBI Taxonomy" id="2316527"/>
    <lineage>
        <taxon>Bacteria</taxon>
        <taxon>Pseudomonadati</taxon>
        <taxon>Pseudomonadota</taxon>
        <taxon>Alphaproteobacteria</taxon>
        <taxon>Hyphomicrobiales</taxon>
        <taxon>Lichenihabitantaceae</taxon>
        <taxon>Lichenibacterium</taxon>
    </lineage>
</organism>
<dbReference type="OrthoDB" id="9798569at2"/>
<reference evidence="1 2" key="2">
    <citation type="submission" date="2019-02" db="EMBL/GenBank/DDBJ databases">
        <title>'Lichenibacterium ramalinii' gen. nov. sp. nov., 'Lichenibacterium minor' gen. nov. sp. nov.</title>
        <authorList>
            <person name="Pankratov T."/>
        </authorList>
    </citation>
    <scope>NUCLEOTIDE SEQUENCE [LARGE SCALE GENOMIC DNA]</scope>
    <source>
        <strain evidence="1 2">RmlP001</strain>
    </source>
</reference>
<dbReference type="EMBL" id="QYBC01000020">
    <property type="protein sequence ID" value="RYB02465.1"/>
    <property type="molecule type" value="Genomic_DNA"/>
</dbReference>
<dbReference type="InterPro" id="IPR019285">
    <property type="entry name" value="DUF2336"/>
</dbReference>
<evidence type="ECO:0000313" key="1">
    <source>
        <dbReference type="EMBL" id="RYB02465.1"/>
    </source>
</evidence>
<proteinExistence type="predicted"/>
<protein>
    <submittedName>
        <fullName evidence="1">DUF2336 domain-containing protein</fullName>
    </submittedName>
</protein>
<accession>A0A4Q2R9L6</accession>
<dbReference type="Pfam" id="PF10098">
    <property type="entry name" value="DUF2336"/>
    <property type="match status" value="1"/>
</dbReference>
<comment type="caution">
    <text evidence="1">The sequence shown here is derived from an EMBL/GenBank/DDBJ whole genome shotgun (WGS) entry which is preliminary data.</text>
</comment>
<dbReference type="AlphaFoldDB" id="A0A4Q2R9L6"/>
<sequence>MRRGGCALTWVNRLFTTDGDSEGLAGPTFRGDPMLNRQFLTWADRASAGERADAARDLARAFLYADIDPIEAGELERSMTCLLDDPSPLVRRSLAEALAGAAHAPHHIVSALAADQPDIAAVVLGRSPILSDAELIDAAALGETEAQSAIAARPGLSAAVAGALAEVASRDAVLVLCGNHDAVLAEVTFGRILERFGRDGDVREALGHRPGLDPALRYDLVVATAEALRRFVSDCGWMAPDRARRVAGDAGARAAVSLAGQEDRPRFVAHLRRSGHLTPALVLRALMSGDTPFFEASLAELAGQGPGRVAGLVRRPEGLAFAALVRSAGLQDGLLPVIRAALEGRRPDGVQAQKRLRREVVTRAIASYDQGGDRPVPGLLALLRRFEAEAARDEVRAAPPVPPISAPPFTASGPAFRRTEPRFDVVLDLAVAA</sequence>
<reference evidence="1 2" key="1">
    <citation type="submission" date="2018-09" db="EMBL/GenBank/DDBJ databases">
        <authorList>
            <person name="Grouzdev D.S."/>
            <person name="Krutkina M.S."/>
        </authorList>
    </citation>
    <scope>NUCLEOTIDE SEQUENCE [LARGE SCALE GENOMIC DNA]</scope>
    <source>
        <strain evidence="1 2">RmlP001</strain>
    </source>
</reference>
<dbReference type="Proteomes" id="UP000289411">
    <property type="component" value="Unassembled WGS sequence"/>
</dbReference>
<keyword evidence="2" id="KW-1185">Reference proteome</keyword>
<evidence type="ECO:0000313" key="2">
    <source>
        <dbReference type="Proteomes" id="UP000289411"/>
    </source>
</evidence>
<gene>
    <name evidence="1" type="ORF">D3272_21315</name>
</gene>